<feature type="transmembrane region" description="Helical" evidence="1">
    <location>
        <begin position="83"/>
        <end position="101"/>
    </location>
</feature>
<dbReference type="SUPFAM" id="SSF54001">
    <property type="entry name" value="Cysteine proteinases"/>
    <property type="match status" value="1"/>
</dbReference>
<feature type="transmembrane region" description="Helical" evidence="1">
    <location>
        <begin position="12"/>
        <end position="38"/>
    </location>
</feature>
<name>A0ABT3LA64_9CYAN</name>
<proteinExistence type="predicted"/>
<dbReference type="SMART" id="SM00460">
    <property type="entry name" value="TGc"/>
    <property type="match status" value="1"/>
</dbReference>
<dbReference type="PANTHER" id="PTHR46333:SF2">
    <property type="entry name" value="CYTOKINESIS PROTEIN 3"/>
    <property type="match status" value="1"/>
</dbReference>
<comment type="caution">
    <text evidence="3">The sequence shown here is derived from an EMBL/GenBank/DDBJ whole genome shotgun (WGS) entry which is preliminary data.</text>
</comment>
<dbReference type="PANTHER" id="PTHR46333">
    <property type="entry name" value="CYTOKINESIS PROTEIN 3"/>
    <property type="match status" value="1"/>
</dbReference>
<keyword evidence="1" id="KW-0472">Membrane</keyword>
<dbReference type="RefSeq" id="WP_265266303.1">
    <property type="nucleotide sequence ID" value="NZ_JAIHOM010000132.1"/>
</dbReference>
<sequence>MKFVVWTIPLALIRLVFSLSVFLTPLLGVWLTSSLIVFVNGPTWLALLSGILLFPLLPIFWDWKARRGKPQRKGLSLSWGDRITLRTLTLNLAFIVLLLALRPQTSFLALATRGDWFLENFTGPPVELTRRALFQTANGLEWLYLAFHHNPYQKYADSTTIQPQPAEIAPIPERPAPAPPLPQQSDKEWPWRNAGLHPAVVNMPPRSEISIESVAQYIAQQEKDPVLRIKALHDYVADRIAYDAPAYFAGQIPPQDPEIVFLTRKAVCAGYAKLLEALGKAMGEEIVYVVGDARTSTSELSGEGHAWNAAKIEGKWYLIDPTWDSGFVNESGFTKNYRTDYLFPPPQVMNITHLPDDEAWQLLPHPLSRGEFFRQPILRPPFFAEGLELVTPTRSQADISGDAVIEVKNPYQRWIFASYAEKGGSKLGNCGESASQRSPIRCPLPHSGTYEVKMFTGEDQYGPFKYVGQLEFNRR</sequence>
<keyword evidence="1" id="KW-0812">Transmembrane</keyword>
<organism evidence="3 4">
    <name type="scientific">Spirulina subsalsa FACHB-351</name>
    <dbReference type="NCBI Taxonomy" id="234711"/>
    <lineage>
        <taxon>Bacteria</taxon>
        <taxon>Bacillati</taxon>
        <taxon>Cyanobacteriota</taxon>
        <taxon>Cyanophyceae</taxon>
        <taxon>Spirulinales</taxon>
        <taxon>Spirulinaceae</taxon>
        <taxon>Spirulina</taxon>
    </lineage>
</organism>
<protein>
    <submittedName>
        <fullName evidence="3">Transglutaminase</fullName>
    </submittedName>
</protein>
<evidence type="ECO:0000259" key="2">
    <source>
        <dbReference type="SMART" id="SM00460"/>
    </source>
</evidence>
<dbReference type="Proteomes" id="UP001526426">
    <property type="component" value="Unassembled WGS sequence"/>
</dbReference>
<feature type="transmembrane region" description="Helical" evidence="1">
    <location>
        <begin position="44"/>
        <end position="63"/>
    </location>
</feature>
<keyword evidence="1" id="KW-1133">Transmembrane helix</keyword>
<dbReference type="Gene3D" id="3.10.620.30">
    <property type="match status" value="1"/>
</dbReference>
<dbReference type="InterPro" id="IPR002931">
    <property type="entry name" value="Transglutaminase-like"/>
</dbReference>
<keyword evidence="4" id="KW-1185">Reference proteome</keyword>
<feature type="domain" description="Transglutaminase-like" evidence="2">
    <location>
        <begin position="260"/>
        <end position="323"/>
    </location>
</feature>
<reference evidence="3 4" key="1">
    <citation type="submission" date="2021-08" db="EMBL/GenBank/DDBJ databases">
        <title>Draft genome sequence of Spirulina subsalsa with high tolerance to salinity and hype-accumulation of phycocyanin.</title>
        <authorList>
            <person name="Pei H."/>
            <person name="Jiang L."/>
        </authorList>
    </citation>
    <scope>NUCLEOTIDE SEQUENCE [LARGE SCALE GENOMIC DNA]</scope>
    <source>
        <strain evidence="3 4">FACHB-351</strain>
    </source>
</reference>
<evidence type="ECO:0000313" key="3">
    <source>
        <dbReference type="EMBL" id="MCW6038396.1"/>
    </source>
</evidence>
<dbReference type="InterPro" id="IPR052557">
    <property type="entry name" value="CAP/Cytokinesis_protein"/>
</dbReference>
<dbReference type="EMBL" id="JAIHOM010000132">
    <property type="protein sequence ID" value="MCW6038396.1"/>
    <property type="molecule type" value="Genomic_DNA"/>
</dbReference>
<evidence type="ECO:0000313" key="4">
    <source>
        <dbReference type="Proteomes" id="UP001526426"/>
    </source>
</evidence>
<gene>
    <name evidence="3" type="ORF">K4A83_19260</name>
</gene>
<accession>A0ABT3LA64</accession>
<dbReference type="InterPro" id="IPR038765">
    <property type="entry name" value="Papain-like_cys_pep_sf"/>
</dbReference>
<dbReference type="Pfam" id="PF01841">
    <property type="entry name" value="Transglut_core"/>
    <property type="match status" value="1"/>
</dbReference>
<evidence type="ECO:0000256" key="1">
    <source>
        <dbReference type="SAM" id="Phobius"/>
    </source>
</evidence>